<keyword evidence="5" id="KW-0175">Coiled coil</keyword>
<feature type="coiled-coil region" evidence="5">
    <location>
        <begin position="652"/>
        <end position="679"/>
    </location>
</feature>
<feature type="compositionally biased region" description="Low complexity" evidence="6">
    <location>
        <begin position="355"/>
        <end position="364"/>
    </location>
</feature>
<feature type="region of interest" description="Disordered" evidence="6">
    <location>
        <begin position="329"/>
        <end position="401"/>
    </location>
</feature>
<dbReference type="GO" id="GO:0061630">
    <property type="term" value="F:ubiquitin protein ligase activity"/>
    <property type="evidence" value="ECO:0007669"/>
    <property type="project" value="TreeGrafter"/>
</dbReference>
<feature type="compositionally biased region" description="Gly residues" evidence="6">
    <location>
        <begin position="330"/>
        <end position="354"/>
    </location>
</feature>
<feature type="compositionally biased region" description="Low complexity" evidence="6">
    <location>
        <begin position="564"/>
        <end position="590"/>
    </location>
</feature>
<dbReference type="EMBL" id="BDRX01000026">
    <property type="protein sequence ID" value="GBF91658.1"/>
    <property type="molecule type" value="Genomic_DNA"/>
</dbReference>
<dbReference type="OrthoDB" id="8062037at2759"/>
<sequence>MDRAGGVPGAAPRPDGEGDAAAGAGRSGSSGGELAGPPAAADAPVALPPGLAALPALREYLSLLQAGGDDAAVDRGLLLLAFAFAERWQQAGAAPCGVPREAVDALPRERASARGAGGGEGADACCPCCLEEPDQVVRFPCGHAACEPCTVQWLSGHRTCPLCRAPVTSGGDGSGGEAGAPDLQQQQPQFEPSLRELLATGLEPLLRGLLEGNGETAHAPLPGQQQDGEQQEGQQQQQQQQQQQPRAERQPPTAEETEAAASRLASMRASLRRMQGVLSRHTQQQQQLEGQITDLHEQRRRLQGEYEHLRAHGDRIAARLRSLASATAGADGGAAAGAGAGGERGGSDDGGVGSDSGSAGMARSGSGGAGAGSPDGGAAAAAAGAPGGAGRPPGASVLTPLRMARGGDAPLAAAVGAGAGWCSASAQRPPTPDRRGGGGGVGIGGGSGSGARQLSAPAVHGAAPLLDGMGSPLARPRAPSLDGLTAPGSVGSGASPLGPSAGCSCGGSGANSPVRAVRRASSFSPRYHASPRTRDASAPGSGGGATPQAPGSPLPPLALPPAVWPAVWPGLQRLPPSSLAAASPSHLSSSGAQPPPQQPHSLHSAAQQPSPPLPTQNTAHSQQQHAEQQQGLDRPPPRGFEGLDALRRHNALLGRETELLEAEARLSRAEARLLRAQEAVLHRQAALLRHQVAQLSADRQASAQAPEAAQQGAAGATGAAPTSPPQQQPRPAPE</sequence>
<proteinExistence type="predicted"/>
<dbReference type="Gene3D" id="3.30.40.10">
    <property type="entry name" value="Zinc/RING finger domain, C3HC4 (zinc finger)"/>
    <property type="match status" value="1"/>
</dbReference>
<dbReference type="InterPro" id="IPR001841">
    <property type="entry name" value="Znf_RING"/>
</dbReference>
<keyword evidence="3" id="KW-0862">Zinc</keyword>
<evidence type="ECO:0000256" key="2">
    <source>
        <dbReference type="ARBA" id="ARBA00022771"/>
    </source>
</evidence>
<gene>
    <name evidence="8" type="ORF">Rsub_03962</name>
</gene>
<feature type="compositionally biased region" description="Low complexity" evidence="6">
    <location>
        <begin position="223"/>
        <end position="263"/>
    </location>
</feature>
<feature type="region of interest" description="Disordered" evidence="6">
    <location>
        <begin position="1"/>
        <end position="41"/>
    </location>
</feature>
<feature type="compositionally biased region" description="Low complexity" evidence="6">
    <location>
        <begin position="699"/>
        <end position="721"/>
    </location>
</feature>
<accession>A0A2V0NVJ0</accession>
<evidence type="ECO:0000313" key="8">
    <source>
        <dbReference type="EMBL" id="GBF91658.1"/>
    </source>
</evidence>
<dbReference type="PANTHER" id="PTHR15710:SF243">
    <property type="entry name" value="E3 UBIQUITIN-PROTEIN LIGASE PRAJA-2 ISOFORM X1"/>
    <property type="match status" value="1"/>
</dbReference>
<dbReference type="InParanoid" id="A0A2V0NVJ0"/>
<feature type="region of interest" description="Disordered" evidence="6">
    <location>
        <begin position="421"/>
        <end position="646"/>
    </location>
</feature>
<evidence type="ECO:0000256" key="4">
    <source>
        <dbReference type="PROSITE-ProRule" id="PRU00175"/>
    </source>
</evidence>
<dbReference type="SUPFAM" id="SSF57850">
    <property type="entry name" value="RING/U-box"/>
    <property type="match status" value="1"/>
</dbReference>
<feature type="compositionally biased region" description="Gly residues" evidence="6">
    <location>
        <begin position="365"/>
        <end position="375"/>
    </location>
</feature>
<dbReference type="GO" id="GO:0005737">
    <property type="term" value="C:cytoplasm"/>
    <property type="evidence" value="ECO:0007669"/>
    <property type="project" value="TreeGrafter"/>
</dbReference>
<evidence type="ECO:0000256" key="6">
    <source>
        <dbReference type="SAM" id="MobiDB-lite"/>
    </source>
</evidence>
<dbReference type="STRING" id="307507.A0A2V0NVJ0"/>
<evidence type="ECO:0000256" key="3">
    <source>
        <dbReference type="ARBA" id="ARBA00022833"/>
    </source>
</evidence>
<dbReference type="InterPro" id="IPR013083">
    <property type="entry name" value="Znf_RING/FYVE/PHD"/>
</dbReference>
<feature type="compositionally biased region" description="Low complexity" evidence="6">
    <location>
        <begin position="9"/>
        <end position="24"/>
    </location>
</feature>
<keyword evidence="1" id="KW-0479">Metal-binding</keyword>
<feature type="compositionally biased region" description="Pro residues" evidence="6">
    <location>
        <begin position="550"/>
        <end position="563"/>
    </location>
</feature>
<feature type="coiled-coil region" evidence="5">
    <location>
        <begin position="278"/>
        <end position="312"/>
    </location>
</feature>
<feature type="compositionally biased region" description="Low complexity" evidence="6">
    <location>
        <begin position="486"/>
        <end position="503"/>
    </location>
</feature>
<keyword evidence="9" id="KW-1185">Reference proteome</keyword>
<dbReference type="AlphaFoldDB" id="A0A2V0NVJ0"/>
<reference evidence="8 9" key="1">
    <citation type="journal article" date="2018" name="Sci. Rep.">
        <title>Raphidocelis subcapitata (=Pseudokirchneriella subcapitata) provides an insight into genome evolution and environmental adaptations in the Sphaeropleales.</title>
        <authorList>
            <person name="Suzuki S."/>
            <person name="Yamaguchi H."/>
            <person name="Nakajima N."/>
            <person name="Kawachi M."/>
        </authorList>
    </citation>
    <scope>NUCLEOTIDE SEQUENCE [LARGE SCALE GENOMIC DNA]</scope>
    <source>
        <strain evidence="8 9">NIES-35</strain>
    </source>
</reference>
<dbReference type="PANTHER" id="PTHR15710">
    <property type="entry name" value="E3 UBIQUITIN-PROTEIN LIGASE PRAJA"/>
    <property type="match status" value="1"/>
</dbReference>
<dbReference type="GO" id="GO:0016567">
    <property type="term" value="P:protein ubiquitination"/>
    <property type="evidence" value="ECO:0007669"/>
    <property type="project" value="TreeGrafter"/>
</dbReference>
<name>A0A2V0NVJ0_9CHLO</name>
<dbReference type="SMART" id="SM00184">
    <property type="entry name" value="RING"/>
    <property type="match status" value="1"/>
</dbReference>
<organism evidence="8 9">
    <name type="scientific">Raphidocelis subcapitata</name>
    <dbReference type="NCBI Taxonomy" id="307507"/>
    <lineage>
        <taxon>Eukaryota</taxon>
        <taxon>Viridiplantae</taxon>
        <taxon>Chlorophyta</taxon>
        <taxon>core chlorophytes</taxon>
        <taxon>Chlorophyceae</taxon>
        <taxon>CS clade</taxon>
        <taxon>Sphaeropleales</taxon>
        <taxon>Selenastraceae</taxon>
        <taxon>Raphidocelis</taxon>
    </lineage>
</organism>
<feature type="domain" description="RING-type" evidence="7">
    <location>
        <begin position="126"/>
        <end position="164"/>
    </location>
</feature>
<feature type="region of interest" description="Disordered" evidence="6">
    <location>
        <begin position="213"/>
        <end position="263"/>
    </location>
</feature>
<comment type="caution">
    <text evidence="8">The sequence shown here is derived from an EMBL/GenBank/DDBJ whole genome shotgun (WGS) entry which is preliminary data.</text>
</comment>
<evidence type="ECO:0000259" key="7">
    <source>
        <dbReference type="PROSITE" id="PS50089"/>
    </source>
</evidence>
<dbReference type="GO" id="GO:0008270">
    <property type="term" value="F:zinc ion binding"/>
    <property type="evidence" value="ECO:0007669"/>
    <property type="project" value="UniProtKB-KW"/>
</dbReference>
<dbReference type="Proteomes" id="UP000247498">
    <property type="component" value="Unassembled WGS sequence"/>
</dbReference>
<feature type="compositionally biased region" description="Low complexity" evidence="6">
    <location>
        <begin position="619"/>
        <end position="630"/>
    </location>
</feature>
<feature type="compositionally biased region" description="Pro residues" evidence="6">
    <location>
        <begin position="722"/>
        <end position="734"/>
    </location>
</feature>
<feature type="region of interest" description="Disordered" evidence="6">
    <location>
        <begin position="693"/>
        <end position="734"/>
    </location>
</feature>
<evidence type="ECO:0000256" key="1">
    <source>
        <dbReference type="ARBA" id="ARBA00022723"/>
    </source>
</evidence>
<evidence type="ECO:0000256" key="5">
    <source>
        <dbReference type="SAM" id="Coils"/>
    </source>
</evidence>
<keyword evidence="2 4" id="KW-0863">Zinc-finger</keyword>
<protein>
    <recommendedName>
        <fullName evidence="7">RING-type domain-containing protein</fullName>
    </recommendedName>
</protein>
<dbReference type="Pfam" id="PF13920">
    <property type="entry name" value="zf-C3HC4_3"/>
    <property type="match status" value="1"/>
</dbReference>
<dbReference type="PROSITE" id="PS50089">
    <property type="entry name" value="ZF_RING_2"/>
    <property type="match status" value="1"/>
</dbReference>
<feature type="compositionally biased region" description="Gly residues" evidence="6">
    <location>
        <begin position="437"/>
        <end position="449"/>
    </location>
</feature>
<feature type="compositionally biased region" description="Gly residues" evidence="6">
    <location>
        <begin position="25"/>
        <end position="34"/>
    </location>
</feature>
<evidence type="ECO:0000313" key="9">
    <source>
        <dbReference type="Proteomes" id="UP000247498"/>
    </source>
</evidence>